<comment type="caution">
    <text evidence="1">The sequence shown here is derived from an EMBL/GenBank/DDBJ whole genome shotgun (WGS) entry which is preliminary data.</text>
</comment>
<sequence length="108" mass="12184">MSVNMAAIIGNLGPFDEKSEKFSDYADRFEAYFWTASQGESESVSEFVVRLKKLASTCSFAEFLSKALRDRLVSELHSKMSKTQCHFLSIRDLTFAVAHDKCVADEMV</sequence>
<evidence type="ECO:0008006" key="3">
    <source>
        <dbReference type="Google" id="ProtNLM"/>
    </source>
</evidence>
<keyword evidence="2" id="KW-1185">Reference proteome</keyword>
<evidence type="ECO:0000313" key="2">
    <source>
        <dbReference type="Proteomes" id="UP001159405"/>
    </source>
</evidence>
<dbReference type="EMBL" id="CALNXK010000002">
    <property type="protein sequence ID" value="CAH3033732.1"/>
    <property type="molecule type" value="Genomic_DNA"/>
</dbReference>
<name>A0ABN8MQM7_9CNID</name>
<gene>
    <name evidence="1" type="ORF">PLOB_00016038</name>
</gene>
<dbReference type="Proteomes" id="UP001159405">
    <property type="component" value="Unassembled WGS sequence"/>
</dbReference>
<protein>
    <recommendedName>
        <fullName evidence="3">Tick transposon</fullName>
    </recommendedName>
</protein>
<reference evidence="1 2" key="1">
    <citation type="submission" date="2022-05" db="EMBL/GenBank/DDBJ databases">
        <authorList>
            <consortium name="Genoscope - CEA"/>
            <person name="William W."/>
        </authorList>
    </citation>
    <scope>NUCLEOTIDE SEQUENCE [LARGE SCALE GENOMIC DNA]</scope>
</reference>
<evidence type="ECO:0000313" key="1">
    <source>
        <dbReference type="EMBL" id="CAH3033732.1"/>
    </source>
</evidence>
<proteinExistence type="predicted"/>
<organism evidence="1 2">
    <name type="scientific">Porites lobata</name>
    <dbReference type="NCBI Taxonomy" id="104759"/>
    <lineage>
        <taxon>Eukaryota</taxon>
        <taxon>Metazoa</taxon>
        <taxon>Cnidaria</taxon>
        <taxon>Anthozoa</taxon>
        <taxon>Hexacorallia</taxon>
        <taxon>Scleractinia</taxon>
        <taxon>Fungiina</taxon>
        <taxon>Poritidae</taxon>
        <taxon>Porites</taxon>
    </lineage>
</organism>
<accession>A0ABN8MQM7</accession>